<comment type="caution">
    <text evidence="2">The sequence shown here is derived from an EMBL/GenBank/DDBJ whole genome shotgun (WGS) entry which is preliminary data.</text>
</comment>
<organism evidence="2 3">
    <name type="scientific">Legionella londiniensis</name>
    <dbReference type="NCBI Taxonomy" id="45068"/>
    <lineage>
        <taxon>Bacteria</taxon>
        <taxon>Pseudomonadati</taxon>
        <taxon>Pseudomonadota</taxon>
        <taxon>Gammaproteobacteria</taxon>
        <taxon>Legionellales</taxon>
        <taxon>Legionellaceae</taxon>
        <taxon>Legionella</taxon>
    </lineage>
</organism>
<feature type="binding site" evidence="1">
    <location>
        <position position="104"/>
    </location>
    <ligand>
        <name>substrate</name>
    </ligand>
</feature>
<dbReference type="EMBL" id="LNYK01000016">
    <property type="protein sequence ID" value="KTD21394.1"/>
    <property type="molecule type" value="Genomic_DNA"/>
</dbReference>
<gene>
    <name evidence="2" type="primary">pspB</name>
    <name evidence="2" type="ORF">Llon_1492</name>
</gene>
<dbReference type="EC" id="3.1.3.3" evidence="2"/>
<dbReference type="GO" id="GO:0005737">
    <property type="term" value="C:cytoplasm"/>
    <property type="evidence" value="ECO:0007669"/>
    <property type="project" value="TreeGrafter"/>
</dbReference>
<sequence>MGHLVRYANFIMAILRCCGIILPCKNIRIKNYTWLVLVVKKPMHLYIIRHLQTDWNKKGLLQGSHDLSILPLAPDVAAAVQKQKKILEEKSNVFDLVLTSSLCRTQQTALEYGFSNFSVEPLANELNFGKYEGKSRELLIKELGQKWFDDPRELILGESIHNLELRIRAFLEKYQHIGRLLIFAHGSWTRAMISFVRFGNLKMMNQVEVLNNQLVELTYQEHAVI</sequence>
<protein>
    <submittedName>
        <fullName evidence="2">Putative phosphoserine phosphatase 2</fullName>
        <ecNumber evidence="2">3.1.3.3</ecNumber>
    </submittedName>
</protein>
<dbReference type="InterPro" id="IPR029033">
    <property type="entry name" value="His_PPase_superfam"/>
</dbReference>
<dbReference type="GO" id="GO:0016791">
    <property type="term" value="F:phosphatase activity"/>
    <property type="evidence" value="ECO:0007669"/>
    <property type="project" value="TreeGrafter"/>
</dbReference>
<keyword evidence="2" id="KW-0378">Hydrolase</keyword>
<name>A0A0W0VMM8_9GAMM</name>
<dbReference type="CDD" id="cd07067">
    <property type="entry name" value="HP_PGM_like"/>
    <property type="match status" value="1"/>
</dbReference>
<dbReference type="Proteomes" id="UP000054997">
    <property type="component" value="Unassembled WGS sequence"/>
</dbReference>
<keyword evidence="3" id="KW-1185">Reference proteome</keyword>
<feature type="binding site" evidence="1">
    <location>
        <begin position="49"/>
        <end position="56"/>
    </location>
    <ligand>
        <name>substrate</name>
    </ligand>
</feature>
<dbReference type="SUPFAM" id="SSF53254">
    <property type="entry name" value="Phosphoglycerate mutase-like"/>
    <property type="match status" value="1"/>
</dbReference>
<accession>A0A0W0VMM8</accession>
<dbReference type="InterPro" id="IPR050275">
    <property type="entry name" value="PGM_Phosphatase"/>
</dbReference>
<proteinExistence type="predicted"/>
<evidence type="ECO:0000313" key="3">
    <source>
        <dbReference type="Proteomes" id="UP000054997"/>
    </source>
</evidence>
<dbReference type="PANTHER" id="PTHR48100:SF1">
    <property type="entry name" value="HISTIDINE PHOSPHATASE FAMILY PROTEIN-RELATED"/>
    <property type="match status" value="1"/>
</dbReference>
<evidence type="ECO:0000313" key="2">
    <source>
        <dbReference type="EMBL" id="KTD21394.1"/>
    </source>
</evidence>
<dbReference type="Pfam" id="PF00300">
    <property type="entry name" value="His_Phos_1"/>
    <property type="match status" value="1"/>
</dbReference>
<dbReference type="PANTHER" id="PTHR48100">
    <property type="entry name" value="BROAD-SPECIFICITY PHOSPHATASE YOR283W-RELATED"/>
    <property type="match status" value="1"/>
</dbReference>
<dbReference type="InterPro" id="IPR013078">
    <property type="entry name" value="His_Pase_superF_clade-1"/>
</dbReference>
<dbReference type="SMART" id="SM00855">
    <property type="entry name" value="PGAM"/>
    <property type="match status" value="1"/>
</dbReference>
<dbReference type="STRING" id="45068.Llon_1492"/>
<reference evidence="2 3" key="1">
    <citation type="submission" date="2015-11" db="EMBL/GenBank/DDBJ databases">
        <title>Genomic analysis of 38 Legionella species identifies large and diverse effector repertoires.</title>
        <authorList>
            <person name="Burstein D."/>
            <person name="Amaro F."/>
            <person name="Zusman T."/>
            <person name="Lifshitz Z."/>
            <person name="Cohen O."/>
            <person name="Gilbert J.A."/>
            <person name="Pupko T."/>
            <person name="Shuman H.A."/>
            <person name="Segal G."/>
        </authorList>
    </citation>
    <scope>NUCLEOTIDE SEQUENCE [LARGE SCALE GENOMIC DNA]</scope>
    <source>
        <strain evidence="2 3">ATCC 49505</strain>
    </source>
</reference>
<evidence type="ECO:0000256" key="1">
    <source>
        <dbReference type="PIRSR" id="PIRSR613078-2"/>
    </source>
</evidence>
<dbReference type="PATRIC" id="fig|45068.5.peg.1617"/>
<dbReference type="AlphaFoldDB" id="A0A0W0VMM8"/>
<dbReference type="Gene3D" id="3.40.50.1240">
    <property type="entry name" value="Phosphoglycerate mutase-like"/>
    <property type="match status" value="1"/>
</dbReference>